<comment type="caution">
    <text evidence="5">The sequence shown here is derived from an EMBL/GenBank/DDBJ whole genome shotgun (WGS) entry which is preliminary data.</text>
</comment>
<dbReference type="PANTHER" id="PTHR11839">
    <property type="entry name" value="UDP/ADP-SUGAR PYROPHOSPHATASE"/>
    <property type="match status" value="1"/>
</dbReference>
<dbReference type="NCBIfam" id="NF001938">
    <property type="entry name" value="PRK00714.1-5"/>
    <property type="match status" value="1"/>
</dbReference>
<evidence type="ECO:0000313" key="6">
    <source>
        <dbReference type="Proteomes" id="UP000249417"/>
    </source>
</evidence>
<evidence type="ECO:0000259" key="4">
    <source>
        <dbReference type="PROSITE" id="PS51462"/>
    </source>
</evidence>
<dbReference type="NCBIfam" id="NF001936">
    <property type="entry name" value="PRK00714.1-3"/>
    <property type="match status" value="1"/>
</dbReference>
<keyword evidence="2 3" id="KW-0378">Hydrolase</keyword>
<comment type="similarity">
    <text evidence="3">Belongs to the Nudix hydrolase family.</text>
</comment>
<dbReference type="PANTHER" id="PTHR11839:SF22">
    <property type="entry name" value="NUDIX HYDROLASE 26, CHLOROPLASTIC"/>
    <property type="match status" value="1"/>
</dbReference>
<dbReference type="GO" id="GO:0006753">
    <property type="term" value="P:nucleoside phosphate metabolic process"/>
    <property type="evidence" value="ECO:0007669"/>
    <property type="project" value="TreeGrafter"/>
</dbReference>
<dbReference type="GO" id="GO:0019693">
    <property type="term" value="P:ribose phosphate metabolic process"/>
    <property type="evidence" value="ECO:0007669"/>
    <property type="project" value="TreeGrafter"/>
</dbReference>
<dbReference type="GO" id="GO:0008893">
    <property type="term" value="F:guanosine-3',5'-bis(diphosphate) 3'-diphosphatase activity"/>
    <property type="evidence" value="ECO:0007669"/>
    <property type="project" value="TreeGrafter"/>
</dbReference>
<protein>
    <submittedName>
        <fullName evidence="5">RNA pyrophosphohydrolase</fullName>
    </submittedName>
</protein>
<gene>
    <name evidence="5" type="ORF">DI551_09370</name>
</gene>
<dbReference type="Pfam" id="PF00293">
    <property type="entry name" value="NUDIX"/>
    <property type="match status" value="1"/>
</dbReference>
<dbReference type="AlphaFoldDB" id="A0A2W5Q0F9"/>
<dbReference type="InterPro" id="IPR022927">
    <property type="entry name" value="RppH"/>
</dbReference>
<dbReference type="PROSITE" id="PS00893">
    <property type="entry name" value="NUDIX_BOX"/>
    <property type="match status" value="1"/>
</dbReference>
<evidence type="ECO:0000256" key="3">
    <source>
        <dbReference type="RuleBase" id="RU003476"/>
    </source>
</evidence>
<name>A0A2W5Q0F9_9BACT</name>
<dbReference type="SUPFAM" id="SSF55811">
    <property type="entry name" value="Nudix"/>
    <property type="match status" value="1"/>
</dbReference>
<dbReference type="PROSITE" id="PS51462">
    <property type="entry name" value="NUDIX"/>
    <property type="match status" value="1"/>
</dbReference>
<dbReference type="InterPro" id="IPR020084">
    <property type="entry name" value="NUDIX_hydrolase_CS"/>
</dbReference>
<dbReference type="EMBL" id="QFQB01000077">
    <property type="protein sequence ID" value="PZQ44800.1"/>
    <property type="molecule type" value="Genomic_DNA"/>
</dbReference>
<dbReference type="CDD" id="cd03671">
    <property type="entry name" value="NUDIX_Ap4A_hydrolase_plant_like"/>
    <property type="match status" value="1"/>
</dbReference>
<feature type="domain" description="Nudix hydrolase" evidence="4">
    <location>
        <begin position="6"/>
        <end position="149"/>
    </location>
</feature>
<dbReference type="PRINTS" id="PR00502">
    <property type="entry name" value="NUDIXFAMILY"/>
</dbReference>
<dbReference type="Gene3D" id="3.90.79.10">
    <property type="entry name" value="Nucleoside Triphosphate Pyrophosphohydrolase"/>
    <property type="match status" value="1"/>
</dbReference>
<evidence type="ECO:0000256" key="2">
    <source>
        <dbReference type="ARBA" id="ARBA00022801"/>
    </source>
</evidence>
<accession>A0A2W5Q0F9</accession>
<organism evidence="5 6">
    <name type="scientific">Micavibrio aeruginosavorus</name>
    <dbReference type="NCBI Taxonomy" id="349221"/>
    <lineage>
        <taxon>Bacteria</taxon>
        <taxon>Pseudomonadati</taxon>
        <taxon>Bdellovibrionota</taxon>
        <taxon>Bdellovibrionia</taxon>
        <taxon>Bdellovibrionales</taxon>
        <taxon>Pseudobdellovibrionaceae</taxon>
        <taxon>Micavibrio</taxon>
    </lineage>
</organism>
<evidence type="ECO:0000256" key="1">
    <source>
        <dbReference type="ARBA" id="ARBA00001936"/>
    </source>
</evidence>
<dbReference type="Proteomes" id="UP000249417">
    <property type="component" value="Unassembled WGS sequence"/>
</dbReference>
<dbReference type="InterPro" id="IPR020476">
    <property type="entry name" value="Nudix_hydrolase"/>
</dbReference>
<sequence>MSDNLPYRPCVGLCLFNGSGKVFVGERLDSAGAWQMPQGGVDEGEDIKTAALRELLEEIGTDKAEIIRIHGKPLRYDIPEDVRARISWGRQYRGQEQTWVALRFMGDENDIKLDAWEHPEFARYQWVALADVPKMIVPFKISTYEHVVEAFKDIA</sequence>
<evidence type="ECO:0000313" key="5">
    <source>
        <dbReference type="EMBL" id="PZQ44800.1"/>
    </source>
</evidence>
<dbReference type="InterPro" id="IPR000086">
    <property type="entry name" value="NUDIX_hydrolase_dom"/>
</dbReference>
<dbReference type="InterPro" id="IPR015797">
    <property type="entry name" value="NUDIX_hydrolase-like_dom_sf"/>
</dbReference>
<proteinExistence type="inferred from homology"/>
<reference evidence="5 6" key="1">
    <citation type="submission" date="2017-08" db="EMBL/GenBank/DDBJ databases">
        <title>Infants hospitalized years apart are colonized by the same room-sourced microbial strains.</title>
        <authorList>
            <person name="Brooks B."/>
            <person name="Olm M.R."/>
            <person name="Firek B.A."/>
            <person name="Baker R."/>
            <person name="Thomas B.C."/>
            <person name="Morowitz M.J."/>
            <person name="Banfield J.F."/>
        </authorList>
    </citation>
    <scope>NUCLEOTIDE SEQUENCE [LARGE SCALE GENOMIC DNA]</scope>
    <source>
        <strain evidence="5">S2_005_002_R2_29</strain>
    </source>
</reference>
<comment type="cofactor">
    <cofactor evidence="1">
        <name>Mn(2+)</name>
        <dbReference type="ChEBI" id="CHEBI:29035"/>
    </cofactor>
</comment>
<dbReference type="GO" id="GO:0034432">
    <property type="term" value="F:bis(5'-adenosyl)-pentaphosphatase activity"/>
    <property type="evidence" value="ECO:0007669"/>
    <property type="project" value="TreeGrafter"/>
</dbReference>